<feature type="compositionally biased region" description="Polar residues" evidence="1">
    <location>
        <begin position="239"/>
        <end position="263"/>
    </location>
</feature>
<feature type="region of interest" description="Disordered" evidence="1">
    <location>
        <begin position="182"/>
        <end position="467"/>
    </location>
</feature>
<feature type="compositionally biased region" description="Polar residues" evidence="1">
    <location>
        <begin position="904"/>
        <end position="941"/>
    </location>
</feature>
<dbReference type="OrthoDB" id="417078at2759"/>
<feature type="domain" description="EF-hand" evidence="3">
    <location>
        <begin position="1274"/>
        <end position="1309"/>
    </location>
</feature>
<feature type="compositionally biased region" description="Polar residues" evidence="1">
    <location>
        <begin position="409"/>
        <end position="432"/>
    </location>
</feature>
<name>A0A9W5TAY5_BABOV</name>
<dbReference type="PROSITE" id="PS50042">
    <property type="entry name" value="CNMP_BINDING_3"/>
    <property type="match status" value="4"/>
</dbReference>
<dbReference type="GO" id="GO:0005509">
    <property type="term" value="F:calcium ion binding"/>
    <property type="evidence" value="ECO:0007669"/>
    <property type="project" value="InterPro"/>
</dbReference>
<evidence type="ECO:0000259" key="2">
    <source>
        <dbReference type="PROSITE" id="PS50042"/>
    </source>
</evidence>
<dbReference type="CDD" id="cd00038">
    <property type="entry name" value="CAP_ED"/>
    <property type="match status" value="2"/>
</dbReference>
<feature type="compositionally biased region" description="Polar residues" evidence="1">
    <location>
        <begin position="211"/>
        <end position="220"/>
    </location>
</feature>
<evidence type="ECO:0000313" key="4">
    <source>
        <dbReference type="EMBL" id="GFE54844.1"/>
    </source>
</evidence>
<feature type="compositionally biased region" description="Polar residues" evidence="1">
    <location>
        <begin position="442"/>
        <end position="451"/>
    </location>
</feature>
<dbReference type="Gene3D" id="2.60.120.10">
    <property type="entry name" value="Jelly Rolls"/>
    <property type="match status" value="3"/>
</dbReference>
<evidence type="ECO:0000256" key="1">
    <source>
        <dbReference type="SAM" id="MobiDB-lite"/>
    </source>
</evidence>
<feature type="compositionally biased region" description="Basic and acidic residues" evidence="1">
    <location>
        <begin position="1"/>
        <end position="11"/>
    </location>
</feature>
<feature type="compositionally biased region" description="Basic and acidic residues" evidence="1">
    <location>
        <begin position="452"/>
        <end position="461"/>
    </location>
</feature>
<dbReference type="PANTHER" id="PTHR11635:SF152">
    <property type="entry name" value="CAMP-DEPENDENT PROTEIN KINASE TYPE I REGULATORY SUBUNIT-RELATED"/>
    <property type="match status" value="1"/>
</dbReference>
<feature type="domain" description="Cyclic nucleotide-binding" evidence="2">
    <location>
        <begin position="1387"/>
        <end position="1442"/>
    </location>
</feature>
<dbReference type="GO" id="GO:0005952">
    <property type="term" value="C:cAMP-dependent protein kinase complex"/>
    <property type="evidence" value="ECO:0007669"/>
    <property type="project" value="InterPro"/>
</dbReference>
<feature type="compositionally biased region" description="Polar residues" evidence="1">
    <location>
        <begin position="866"/>
        <end position="886"/>
    </location>
</feature>
<feature type="domain" description="Cyclic nucleotide-binding" evidence="2">
    <location>
        <begin position="682"/>
        <end position="770"/>
    </location>
</feature>
<accession>A0A9W5TAY5</accession>
<dbReference type="PANTHER" id="PTHR11635">
    <property type="entry name" value="CAMP-DEPENDENT PROTEIN KINASE REGULATORY CHAIN"/>
    <property type="match status" value="1"/>
</dbReference>
<evidence type="ECO:0000259" key="3">
    <source>
        <dbReference type="PROSITE" id="PS50222"/>
    </source>
</evidence>
<gene>
    <name evidence="4" type="ORF">BaOVIS_022480</name>
</gene>
<dbReference type="EMBL" id="BLIY01000017">
    <property type="protein sequence ID" value="GFE54844.1"/>
    <property type="molecule type" value="Genomic_DNA"/>
</dbReference>
<dbReference type="Proteomes" id="UP001057455">
    <property type="component" value="Unassembled WGS sequence"/>
</dbReference>
<dbReference type="InterPro" id="IPR000595">
    <property type="entry name" value="cNMP-bd_dom"/>
</dbReference>
<evidence type="ECO:0000313" key="5">
    <source>
        <dbReference type="Proteomes" id="UP001057455"/>
    </source>
</evidence>
<dbReference type="PROSITE" id="PS50222">
    <property type="entry name" value="EF_HAND_2"/>
    <property type="match status" value="1"/>
</dbReference>
<comment type="caution">
    <text evidence="4">The sequence shown here is derived from an EMBL/GenBank/DDBJ whole genome shotgun (WGS) entry which is preliminary data.</text>
</comment>
<feature type="compositionally biased region" description="Polar residues" evidence="1">
    <location>
        <begin position="276"/>
        <end position="289"/>
    </location>
</feature>
<feature type="compositionally biased region" description="Polar residues" evidence="1">
    <location>
        <begin position="807"/>
        <end position="824"/>
    </location>
</feature>
<dbReference type="InterPro" id="IPR014710">
    <property type="entry name" value="RmlC-like_jellyroll"/>
</dbReference>
<reference evidence="4" key="1">
    <citation type="submission" date="2019-12" db="EMBL/GenBank/DDBJ databases">
        <title>Genome sequence of Babesia ovis.</title>
        <authorList>
            <person name="Yamagishi J."/>
            <person name="Sevinc F."/>
            <person name="Xuan X."/>
        </authorList>
    </citation>
    <scope>NUCLEOTIDE SEQUENCE</scope>
    <source>
        <strain evidence="4">Selcuk</strain>
    </source>
</reference>
<dbReference type="InterPro" id="IPR018490">
    <property type="entry name" value="cNMP-bd_dom_sf"/>
</dbReference>
<feature type="compositionally biased region" description="Low complexity" evidence="1">
    <location>
        <begin position="942"/>
        <end position="953"/>
    </location>
</feature>
<feature type="compositionally biased region" description="Basic and acidic residues" evidence="1">
    <location>
        <begin position="955"/>
        <end position="971"/>
    </location>
</feature>
<protein>
    <submittedName>
        <fullName evidence="4">Cyclic nucleotide-binding domain-containing, putative</fullName>
    </submittedName>
</protein>
<feature type="compositionally biased region" description="Basic and acidic residues" evidence="1">
    <location>
        <begin position="201"/>
        <end position="210"/>
    </location>
</feature>
<proteinExistence type="predicted"/>
<feature type="compositionally biased region" description="Polar residues" evidence="1">
    <location>
        <begin position="16"/>
        <end position="25"/>
    </location>
</feature>
<sequence>MKNSQRDRLAEPHAPATSTTQGSRTNSRDPRVRDLELTRIAINDEPWPYYGKYVPTIDNNTRVPLEQTNCDKRKQLIELYKEILDLIKKNKAKITPPVLVNKEPKETILVSVPSESQVQQRTAKERVHSSDGGTTKVQVDEKVVTGRLSVNRVTTTSVESDTVQHHSRGSHINALNTLTEKDTSYSDPNFISPLDALPSKRSTELSHKDQQSVIGSSPIPTDSDGDLNSDPMSLISDAELTSGTENTGLTSSSYMDENVYTDSDTLEETHQENRSLTDASSTGDSNIETYDQDGLTPHFDNVEIRSSIAPSNRDSLSPTSSIAPSHTDTLSSNASAISSTLKSREGNTTESSNDIQRHDDISSDNETMVDMSSLQKGAESSNEDCPVSTSSAPLENSIVKNNIERSETASRSPVLSHKSLQSTPLSSLQESHSIPKEMSDGTPDSLSVCDNQHTDQEHVSDSETWSISSYSETPSVEYENSIKRLNTQGQPMTEQKRHMMDVLLLLLENVPILKDLPKERLYDLLPYFKLQSYPPRAAIILAGEKPRYFYILASGTVSAYSYEGFDKPNRLLRKYLNTDYFGELSLMNKRACTSYIIAESHVTLQAMSGRNFLKHLSDLFPQFRERALAEYGSDHTNAPSIVGAPGYTKAFEEFADVAKFMSTVPILSKIPNQETFVQMFGYKKLAEGEVVAESISDLRDFCVVYQGKLIAQLNDSEDSDSRNFAILGPTSFIGGVPFMHPQVVQTMDAASLVANGDTILFTLDGTLFKERCKSSITHVCDYIEKYFLDKLQERELLQGVENLSARLGQTTHPESASLTSTPEHSSIDSFIDDSSEDDLISDEESPTLGSSVHSRSEASPSLSSSIVDMNSENQQETDSDRSSALTVATDVESVASHKEPLESHTATSELCSISSTISDATPENTKEPSSMQSDSFESSGMSELSDTASLSSSKITDEQSDKLSQSDDTSDHTSITIQESHLDVSDMSSFTDEVLTSSSASISKSLDTDDDSSSITSNVASETSILESIVKSKGNDKKKINEGNRGAARFVRNTKRVPTGIFTRGTKVACANRFNGPETTIVFSEESPSDTRGIANATLDNSDDLLSDGSESSDLSCSSDDIMGYYSDGDSAITPKSYGDDDLGAIKALLIATLRSKYPSLAAAFHSMDADNCGVVFRLRFYEFIDELCVASFDVADLPYLFDMLREPDREVMTMASLYTNSGEHVTNAREMYDRLKNVYGSARIAFEKQFGPLKMSSTCAETDFLIVSANVGVSEDEAKKIFKELDVCGNGYVTVMTMLKLMRGDWTVDVAIEKETTAVSSYNQILGYWQNDDYETFRKEFSNPYISVFDILDYGVDVSLVDSSWEEFTVLNKDLTGIERYMDSVIIPAVESNAYFKMLSVIQHRFIATLFAEHRQKGGTVILSPGDVDYPLYILLSGRVESTYTTYLYMESSTVNVEVGSWLDFDSFVQAQPATMTYKVGTGKSALFGHITRAIFNEAIAPMVEARSKRVPVISMFLSKVPCLEGLDHAEIERISCACVVRKRKIHETIFYEGDRPDWFYIVFDGFVDVKLPDVPEKAAMTLSTTALLGAEEATGKMSTYITTVVVNSPTVLLLGWPVIAFDSLFGSAMERITEAAQQVSIERTNILKQMLDESKKAPMKDTKTVSFLIDTPSSND</sequence>
<feature type="region of interest" description="Disordered" evidence="1">
    <location>
        <begin position="1"/>
        <end position="32"/>
    </location>
</feature>
<keyword evidence="5" id="KW-1185">Reference proteome</keyword>
<feature type="domain" description="Cyclic nucleotide-binding" evidence="2">
    <location>
        <begin position="1524"/>
        <end position="1611"/>
    </location>
</feature>
<feature type="compositionally biased region" description="Polar residues" evidence="1">
    <location>
        <begin position="308"/>
        <end position="341"/>
    </location>
</feature>
<dbReference type="Pfam" id="PF00027">
    <property type="entry name" value="cNMP_binding"/>
    <property type="match status" value="1"/>
</dbReference>
<feature type="compositionally biased region" description="Polar residues" evidence="1">
    <location>
        <begin position="387"/>
        <end position="400"/>
    </location>
</feature>
<dbReference type="SUPFAM" id="SSF51206">
    <property type="entry name" value="cAMP-binding domain-like"/>
    <property type="match status" value="4"/>
</dbReference>
<feature type="domain" description="Cyclic nucleotide-binding" evidence="2">
    <location>
        <begin position="512"/>
        <end position="616"/>
    </location>
</feature>
<dbReference type="InterPro" id="IPR002048">
    <property type="entry name" value="EF_hand_dom"/>
</dbReference>
<feature type="region of interest" description="Disordered" evidence="1">
    <location>
        <begin position="807"/>
        <end position="973"/>
    </location>
</feature>
<dbReference type="SMART" id="SM00100">
    <property type="entry name" value="cNMP"/>
    <property type="match status" value="2"/>
</dbReference>
<feature type="compositionally biased region" description="Acidic residues" evidence="1">
    <location>
        <begin position="830"/>
        <end position="845"/>
    </location>
</feature>
<dbReference type="InterPro" id="IPR050503">
    <property type="entry name" value="cAMP-dep_PK_reg_su-like"/>
</dbReference>
<organism evidence="4 5">
    <name type="scientific">Babesia ovis</name>
    <dbReference type="NCBI Taxonomy" id="5869"/>
    <lineage>
        <taxon>Eukaryota</taxon>
        <taxon>Sar</taxon>
        <taxon>Alveolata</taxon>
        <taxon>Apicomplexa</taxon>
        <taxon>Aconoidasida</taxon>
        <taxon>Piroplasmida</taxon>
        <taxon>Babesiidae</taxon>
        <taxon>Babesia</taxon>
    </lineage>
</organism>
<dbReference type="GO" id="GO:0005829">
    <property type="term" value="C:cytosol"/>
    <property type="evidence" value="ECO:0007669"/>
    <property type="project" value="TreeGrafter"/>
</dbReference>
<feature type="compositionally biased region" description="Polar residues" evidence="1">
    <location>
        <begin position="364"/>
        <end position="380"/>
    </location>
</feature>